<protein>
    <submittedName>
        <fullName evidence="1">Unnamed product</fullName>
    </submittedName>
</protein>
<keyword evidence="2" id="KW-1185">Reference proteome</keyword>
<reference evidence="1 2" key="2">
    <citation type="journal article" date="2014" name="BMC Genomics">
        <title>An improved genome of the model marine alga Ostreococcus tauri unfolds by assessing Illumina de novo assemblies.</title>
        <authorList>
            <person name="Blanc-Mathieu R."/>
            <person name="Verhelst B."/>
            <person name="Derelle E."/>
            <person name="Rombauts S."/>
            <person name="Bouget F.Y."/>
            <person name="Carre I."/>
            <person name="Chateau A."/>
            <person name="Eyre-Walker A."/>
            <person name="Grimsley N."/>
            <person name="Moreau H."/>
            <person name="Piegu B."/>
            <person name="Rivals E."/>
            <person name="Schackwitz W."/>
            <person name="Van de Peer Y."/>
            <person name="Piganeau G."/>
        </authorList>
    </citation>
    <scope>NUCLEOTIDE SEQUENCE [LARGE SCALE GENOMIC DNA]</scope>
    <source>
        <strain evidence="2">OTTH 0595 / CCAP 157/2 / RCC745</strain>
    </source>
</reference>
<evidence type="ECO:0000313" key="1">
    <source>
        <dbReference type="EMBL" id="CEF98610.1"/>
    </source>
</evidence>
<sequence length="323" mass="35690">MALGDVVDDDDDEFFVVQDASGRVHGATTRGADEETLFRAEALAKFLDVDDALAEKCRAIEREGSRWLSSVDAPRCGVERAARAVFERYAKGWEYDAETSGVEFWTQTERVGTHFDKDEEARERYGVWLTPHVATVTYVEGDGGSAPTVVFDGLTPRSQPDAENHDGSACERTVVMFPSRGAHFKFDGRFLHGVYEELSRDGDEGRRTTLLANVWFNHKPVGIERLPDSFTDDYEPQIVESPESLTPSVLCPACLDVSPMKKCTFGPTGTEYALVGATDLPTVALRACADAGMSLIFLEHRDGDDIRIEVPKDEPDAKRTKAT</sequence>
<proteinExistence type="predicted"/>
<dbReference type="RefSeq" id="XP_022839370.1">
    <property type="nucleotide sequence ID" value="XM_022983735.1"/>
</dbReference>
<reference evidence="2" key="1">
    <citation type="journal article" date="2006" name="Proc. Natl. Acad. Sci. U.S.A.">
        <title>Genome analysis of the smallest free-living eukaryote Ostreococcus tauri unveils many unique features.</title>
        <authorList>
            <person name="Derelle E."/>
            <person name="Ferraz C."/>
            <person name="Rombauts S."/>
            <person name="Rouze P."/>
            <person name="Worden A.Z."/>
            <person name="Robbens S."/>
            <person name="Partensky F."/>
            <person name="Degroeve S."/>
            <person name="Echeynie S."/>
            <person name="Cooke R."/>
            <person name="Saeys Y."/>
            <person name="Wuyts J."/>
            <person name="Jabbari K."/>
            <person name="Bowler C."/>
            <person name="Panaud O."/>
            <person name="Piegu B."/>
            <person name="Ball S.G."/>
            <person name="Ral J.-P."/>
            <person name="Bouget F.-Y."/>
            <person name="Piganeau G."/>
            <person name="De Baets B."/>
            <person name="Picard A."/>
            <person name="Delseny M."/>
            <person name="Demaille J."/>
            <person name="Van de Peer Y."/>
            <person name="Moreau H."/>
        </authorList>
    </citation>
    <scope>NUCLEOTIDE SEQUENCE [LARGE SCALE GENOMIC DNA]</scope>
    <source>
        <strain evidence="2">OTTH 0595 / CCAP 157/2 / RCC745</strain>
    </source>
</reference>
<dbReference type="AlphaFoldDB" id="A0A090M2Z1"/>
<gene>
    <name evidence="1" type="ORF">OT_ostta07g01010</name>
</gene>
<name>A0A090M2Z1_OSTTA</name>
<dbReference type="EMBL" id="CAID01000007">
    <property type="protein sequence ID" value="CEF98610.1"/>
    <property type="molecule type" value="Genomic_DNA"/>
</dbReference>
<dbReference type="OrthoDB" id="69177at2759"/>
<comment type="caution">
    <text evidence="1">The sequence shown here is derived from an EMBL/GenBank/DDBJ whole genome shotgun (WGS) entry which is preliminary data.</text>
</comment>
<accession>A0A090M2Z1</accession>
<dbReference type="InParanoid" id="A0A090M2Z1"/>
<evidence type="ECO:0000313" key="2">
    <source>
        <dbReference type="Proteomes" id="UP000009170"/>
    </source>
</evidence>
<dbReference type="Proteomes" id="UP000009170">
    <property type="component" value="Unassembled WGS sequence"/>
</dbReference>
<organism evidence="1 2">
    <name type="scientific">Ostreococcus tauri</name>
    <name type="common">Marine green alga</name>
    <dbReference type="NCBI Taxonomy" id="70448"/>
    <lineage>
        <taxon>Eukaryota</taxon>
        <taxon>Viridiplantae</taxon>
        <taxon>Chlorophyta</taxon>
        <taxon>Mamiellophyceae</taxon>
        <taxon>Mamiellales</taxon>
        <taxon>Bathycoccaceae</taxon>
        <taxon>Ostreococcus</taxon>
    </lineage>
</organism>
<dbReference type="KEGG" id="ota:OT_ostta07g01010"/>
<dbReference type="GeneID" id="34945959"/>